<feature type="region of interest" description="Disordered" evidence="8">
    <location>
        <begin position="1"/>
        <end position="37"/>
    </location>
</feature>
<dbReference type="eggNOG" id="KOG4585">
    <property type="taxonomic scope" value="Eukaryota"/>
</dbReference>
<evidence type="ECO:0000256" key="3">
    <source>
        <dbReference type="ARBA" id="ARBA00006958"/>
    </source>
</evidence>
<sequence length="301" mass="34782">SDDDTNSDSAYTDSVDDDDSDVFADDESDSDDEDIPMLLPSTVGRLIVKEYLTLHRDRYQAPRTGLPRAPGHLRHTLDVMKEQRPDHFRNDLRVSPAVFDRIVAEIEHDPIFSNHSHHAQMPVEEQLAIVLFRFGHNGNSAGVSRIAKWAGVGKGTVENATRRVMTAVLRRSFMDQAVRLPTTVEKEEAKRWVERKSCDEWRDGWLFVDGTLVPLYDRPHWYGESYYDRKCNYSLNIQVISLPNLQIIDFGYGFTGSTHDSTAWKETRVYREHEMILEGQEWIWADSAYPVKHWVIAPYKK</sequence>
<evidence type="ECO:0000256" key="5">
    <source>
        <dbReference type="ARBA" id="ARBA00022723"/>
    </source>
</evidence>
<evidence type="ECO:0000256" key="1">
    <source>
        <dbReference type="ARBA" id="ARBA00001968"/>
    </source>
</evidence>
<dbReference type="AlphaFoldDB" id="R7S4H6"/>
<dbReference type="PANTHER" id="PTHR22930:SF85">
    <property type="entry name" value="GH03217P-RELATED"/>
    <property type="match status" value="1"/>
</dbReference>
<keyword evidence="5" id="KW-0479">Metal-binding</keyword>
<dbReference type="OrthoDB" id="3246760at2759"/>
<organism evidence="10 11">
    <name type="scientific">Punctularia strigosozonata (strain HHB-11173)</name>
    <name type="common">White-rot fungus</name>
    <dbReference type="NCBI Taxonomy" id="741275"/>
    <lineage>
        <taxon>Eukaryota</taxon>
        <taxon>Fungi</taxon>
        <taxon>Dikarya</taxon>
        <taxon>Basidiomycota</taxon>
        <taxon>Agaricomycotina</taxon>
        <taxon>Agaricomycetes</taxon>
        <taxon>Corticiales</taxon>
        <taxon>Punctulariaceae</taxon>
        <taxon>Punctularia</taxon>
    </lineage>
</organism>
<dbReference type="GeneID" id="18881988"/>
<protein>
    <recommendedName>
        <fullName evidence="9">DDE Tnp4 domain-containing protein</fullName>
    </recommendedName>
</protein>
<evidence type="ECO:0000259" key="9">
    <source>
        <dbReference type="Pfam" id="PF13359"/>
    </source>
</evidence>
<dbReference type="PANTHER" id="PTHR22930">
    <property type="match status" value="1"/>
</dbReference>
<evidence type="ECO:0000256" key="2">
    <source>
        <dbReference type="ARBA" id="ARBA00004123"/>
    </source>
</evidence>
<keyword evidence="7" id="KW-0539">Nucleus</keyword>
<name>R7S4H6_PUNST</name>
<reference evidence="11" key="1">
    <citation type="journal article" date="2012" name="Science">
        <title>The Paleozoic origin of enzymatic lignin decomposition reconstructed from 31 fungal genomes.</title>
        <authorList>
            <person name="Floudas D."/>
            <person name="Binder M."/>
            <person name="Riley R."/>
            <person name="Barry K."/>
            <person name="Blanchette R.A."/>
            <person name="Henrissat B."/>
            <person name="Martinez A.T."/>
            <person name="Otillar R."/>
            <person name="Spatafora J.W."/>
            <person name="Yadav J.S."/>
            <person name="Aerts A."/>
            <person name="Benoit I."/>
            <person name="Boyd A."/>
            <person name="Carlson A."/>
            <person name="Copeland A."/>
            <person name="Coutinho P.M."/>
            <person name="de Vries R.P."/>
            <person name="Ferreira P."/>
            <person name="Findley K."/>
            <person name="Foster B."/>
            <person name="Gaskell J."/>
            <person name="Glotzer D."/>
            <person name="Gorecki P."/>
            <person name="Heitman J."/>
            <person name="Hesse C."/>
            <person name="Hori C."/>
            <person name="Igarashi K."/>
            <person name="Jurgens J.A."/>
            <person name="Kallen N."/>
            <person name="Kersten P."/>
            <person name="Kohler A."/>
            <person name="Kuees U."/>
            <person name="Kumar T.K.A."/>
            <person name="Kuo A."/>
            <person name="LaButti K."/>
            <person name="Larrondo L.F."/>
            <person name="Lindquist E."/>
            <person name="Ling A."/>
            <person name="Lombard V."/>
            <person name="Lucas S."/>
            <person name="Lundell T."/>
            <person name="Martin R."/>
            <person name="McLaughlin D.J."/>
            <person name="Morgenstern I."/>
            <person name="Morin E."/>
            <person name="Murat C."/>
            <person name="Nagy L.G."/>
            <person name="Nolan M."/>
            <person name="Ohm R.A."/>
            <person name="Patyshakuliyeva A."/>
            <person name="Rokas A."/>
            <person name="Ruiz-Duenas F.J."/>
            <person name="Sabat G."/>
            <person name="Salamov A."/>
            <person name="Samejima M."/>
            <person name="Schmutz J."/>
            <person name="Slot J.C."/>
            <person name="St John F."/>
            <person name="Stenlid J."/>
            <person name="Sun H."/>
            <person name="Sun S."/>
            <person name="Syed K."/>
            <person name="Tsang A."/>
            <person name="Wiebenga A."/>
            <person name="Young D."/>
            <person name="Pisabarro A."/>
            <person name="Eastwood D.C."/>
            <person name="Martin F."/>
            <person name="Cullen D."/>
            <person name="Grigoriev I.V."/>
            <person name="Hibbett D.S."/>
        </authorList>
    </citation>
    <scope>NUCLEOTIDE SEQUENCE [LARGE SCALE GENOMIC DNA]</scope>
    <source>
        <strain evidence="11">HHB-11173 SS5</strain>
    </source>
</reference>
<dbReference type="InterPro" id="IPR045249">
    <property type="entry name" value="HARBI1-like"/>
</dbReference>
<comment type="cofactor">
    <cofactor evidence="1">
        <name>a divalent metal cation</name>
        <dbReference type="ChEBI" id="CHEBI:60240"/>
    </cofactor>
</comment>
<dbReference type="EMBL" id="JH687553">
    <property type="protein sequence ID" value="EIN04729.1"/>
    <property type="molecule type" value="Genomic_DNA"/>
</dbReference>
<dbReference type="GO" id="GO:0016787">
    <property type="term" value="F:hydrolase activity"/>
    <property type="evidence" value="ECO:0007669"/>
    <property type="project" value="UniProtKB-KW"/>
</dbReference>
<feature type="domain" description="DDE Tnp4" evidence="9">
    <location>
        <begin position="208"/>
        <end position="300"/>
    </location>
</feature>
<dbReference type="Proteomes" id="UP000054196">
    <property type="component" value="Unassembled WGS sequence"/>
</dbReference>
<dbReference type="GO" id="GO:0004518">
    <property type="term" value="F:nuclease activity"/>
    <property type="evidence" value="ECO:0007669"/>
    <property type="project" value="UniProtKB-KW"/>
</dbReference>
<evidence type="ECO:0000256" key="4">
    <source>
        <dbReference type="ARBA" id="ARBA00022722"/>
    </source>
</evidence>
<dbReference type="InterPro" id="IPR027806">
    <property type="entry name" value="HARBI1_dom"/>
</dbReference>
<evidence type="ECO:0000313" key="11">
    <source>
        <dbReference type="Proteomes" id="UP000054196"/>
    </source>
</evidence>
<keyword evidence="6" id="KW-0378">Hydrolase</keyword>
<evidence type="ECO:0000256" key="8">
    <source>
        <dbReference type="SAM" id="MobiDB-lite"/>
    </source>
</evidence>
<dbReference type="Pfam" id="PF13359">
    <property type="entry name" value="DDE_Tnp_4"/>
    <property type="match status" value="1"/>
</dbReference>
<comment type="similarity">
    <text evidence="3">Belongs to the HARBI1 family.</text>
</comment>
<keyword evidence="11" id="KW-1185">Reference proteome</keyword>
<evidence type="ECO:0000313" key="10">
    <source>
        <dbReference type="EMBL" id="EIN04729.1"/>
    </source>
</evidence>
<comment type="subcellular location">
    <subcellularLocation>
        <location evidence="2">Nucleus</location>
    </subcellularLocation>
</comment>
<feature type="compositionally biased region" description="Acidic residues" evidence="8">
    <location>
        <begin position="14"/>
        <end position="35"/>
    </location>
</feature>
<evidence type="ECO:0000256" key="6">
    <source>
        <dbReference type="ARBA" id="ARBA00022801"/>
    </source>
</evidence>
<dbReference type="OMA" id="EHEMILE"/>
<gene>
    <name evidence="10" type="ORF">PUNSTDRAFT_24189</name>
</gene>
<evidence type="ECO:0000256" key="7">
    <source>
        <dbReference type="ARBA" id="ARBA00023242"/>
    </source>
</evidence>
<dbReference type="HOGENOM" id="CLU_018552_1_4_1"/>
<keyword evidence="4" id="KW-0540">Nuclease</keyword>
<feature type="non-terminal residue" evidence="10">
    <location>
        <position position="301"/>
    </location>
</feature>
<dbReference type="GO" id="GO:0046872">
    <property type="term" value="F:metal ion binding"/>
    <property type="evidence" value="ECO:0007669"/>
    <property type="project" value="UniProtKB-KW"/>
</dbReference>
<feature type="non-terminal residue" evidence="10">
    <location>
        <position position="1"/>
    </location>
</feature>
<dbReference type="GO" id="GO:0005634">
    <property type="term" value="C:nucleus"/>
    <property type="evidence" value="ECO:0007669"/>
    <property type="project" value="UniProtKB-SubCell"/>
</dbReference>
<accession>R7S4H6</accession>
<proteinExistence type="inferred from homology"/>
<dbReference type="RefSeq" id="XP_007388122.1">
    <property type="nucleotide sequence ID" value="XM_007388060.1"/>
</dbReference>
<dbReference type="KEGG" id="psq:PUNSTDRAFT_24189"/>